<feature type="domain" description="D-isomer specific 2-hydroxyacid dehydrogenase NAD-binding" evidence="6">
    <location>
        <begin position="106"/>
        <end position="287"/>
    </location>
</feature>
<gene>
    <name evidence="7" type="ORF">HZI73_11320</name>
</gene>
<evidence type="ECO:0000256" key="3">
    <source>
        <dbReference type="ARBA" id="ARBA00023027"/>
    </source>
</evidence>
<dbReference type="InterPro" id="IPR029753">
    <property type="entry name" value="D-isomer_DH_CS"/>
</dbReference>
<reference evidence="7" key="1">
    <citation type="submission" date="2020-07" db="EMBL/GenBank/DDBJ databases">
        <title>Vallitalea pronyensis genome.</title>
        <authorList>
            <person name="Postec A."/>
        </authorList>
    </citation>
    <scope>NUCLEOTIDE SEQUENCE</scope>
    <source>
        <strain evidence="7">FatNI3</strain>
    </source>
</reference>
<dbReference type="SUPFAM" id="SSF52283">
    <property type="entry name" value="Formate/glycerate dehydrogenase catalytic domain-like"/>
    <property type="match status" value="1"/>
</dbReference>
<dbReference type="GO" id="GO:0051287">
    <property type="term" value="F:NAD binding"/>
    <property type="evidence" value="ECO:0007669"/>
    <property type="project" value="InterPro"/>
</dbReference>
<dbReference type="InterPro" id="IPR050418">
    <property type="entry name" value="D-iso_2-hydroxyacid_DH_PdxB"/>
</dbReference>
<dbReference type="InterPro" id="IPR036291">
    <property type="entry name" value="NAD(P)-bd_dom_sf"/>
</dbReference>
<dbReference type="EMBL" id="CP058649">
    <property type="protein sequence ID" value="QUI22843.1"/>
    <property type="molecule type" value="Genomic_DNA"/>
</dbReference>
<dbReference type="PANTHER" id="PTHR43761">
    <property type="entry name" value="D-ISOMER SPECIFIC 2-HYDROXYACID DEHYDROGENASE FAMILY PROTEIN (AFU_ORTHOLOGUE AFUA_1G13630)"/>
    <property type="match status" value="1"/>
</dbReference>
<dbReference type="InterPro" id="IPR006139">
    <property type="entry name" value="D-isomer_2_OHA_DH_cat_dom"/>
</dbReference>
<dbReference type="PROSITE" id="PS00670">
    <property type="entry name" value="D_2_HYDROXYACID_DH_2"/>
    <property type="match status" value="1"/>
</dbReference>
<evidence type="ECO:0000256" key="1">
    <source>
        <dbReference type="ARBA" id="ARBA00005854"/>
    </source>
</evidence>
<dbReference type="InterPro" id="IPR006140">
    <property type="entry name" value="D-isomer_DH_NAD-bd"/>
</dbReference>
<dbReference type="AlphaFoldDB" id="A0A8J8SGZ7"/>
<accession>A0A8J8SGZ7</accession>
<dbReference type="RefSeq" id="WP_212698338.1">
    <property type="nucleotide sequence ID" value="NZ_CP058649.1"/>
</dbReference>
<evidence type="ECO:0000259" key="5">
    <source>
        <dbReference type="Pfam" id="PF00389"/>
    </source>
</evidence>
<keyword evidence="2 4" id="KW-0560">Oxidoreductase</keyword>
<dbReference type="Pfam" id="PF00389">
    <property type="entry name" value="2-Hacid_dh"/>
    <property type="match status" value="1"/>
</dbReference>
<dbReference type="NCBIfam" id="NF006263">
    <property type="entry name" value="PRK08410.1"/>
    <property type="match status" value="1"/>
</dbReference>
<evidence type="ECO:0000256" key="4">
    <source>
        <dbReference type="RuleBase" id="RU003719"/>
    </source>
</evidence>
<keyword evidence="8" id="KW-1185">Reference proteome</keyword>
<evidence type="ECO:0000313" key="7">
    <source>
        <dbReference type="EMBL" id="QUI22843.1"/>
    </source>
</evidence>
<evidence type="ECO:0000259" key="6">
    <source>
        <dbReference type="Pfam" id="PF02826"/>
    </source>
</evidence>
<dbReference type="GO" id="GO:0016616">
    <property type="term" value="F:oxidoreductase activity, acting on the CH-OH group of donors, NAD or NADP as acceptor"/>
    <property type="evidence" value="ECO:0007669"/>
    <property type="project" value="InterPro"/>
</dbReference>
<proteinExistence type="inferred from homology"/>
<dbReference type="Gene3D" id="3.40.50.720">
    <property type="entry name" value="NAD(P)-binding Rossmann-like Domain"/>
    <property type="match status" value="2"/>
</dbReference>
<dbReference type="PANTHER" id="PTHR43761:SF1">
    <property type="entry name" value="D-ISOMER SPECIFIC 2-HYDROXYACID DEHYDROGENASE CATALYTIC DOMAIN-CONTAINING PROTEIN-RELATED"/>
    <property type="match status" value="1"/>
</dbReference>
<dbReference type="KEGG" id="vpy:HZI73_11320"/>
<comment type="similarity">
    <text evidence="1 4">Belongs to the D-isomer specific 2-hydroxyacid dehydrogenase family.</text>
</comment>
<name>A0A8J8SGZ7_9FIRM</name>
<keyword evidence="3" id="KW-0520">NAD</keyword>
<organism evidence="7 8">
    <name type="scientific">Vallitalea pronyensis</name>
    <dbReference type="NCBI Taxonomy" id="1348613"/>
    <lineage>
        <taxon>Bacteria</taxon>
        <taxon>Bacillati</taxon>
        <taxon>Bacillota</taxon>
        <taxon>Clostridia</taxon>
        <taxon>Lachnospirales</taxon>
        <taxon>Vallitaleaceae</taxon>
        <taxon>Vallitalea</taxon>
    </lineage>
</organism>
<protein>
    <submittedName>
        <fullName evidence="7">D-2-hydroxyacid dehydrogenase</fullName>
    </submittedName>
</protein>
<sequence>MKIVILDANTLGDDLDLGVFDTLGDVEVFGFTAPEVVVERIKDAHVIITNKVVLNESNLQHAKHIELICLTATGTNNVDKVYTNSRGIVVSNVVGYSTDSVAQHTFALLFYLYEKLAYYDNYVKSGTYVGDEIFTHFDRKFHELVGKTWGIIGLGNIGRKVATIAEAFGCKVIYYSTSGKNNQQAYEQVDFDTLLMTSDIISIHAPLNEDTDGLINDEAFEKMKATAVLLNLGRGRIVVEDDLCKALNQNQIAGAGLDVLEYEPINEDNPLLGIQDSTKLLITPHIAWASVEARKRVVDEVKENIASYKVGKPRNQVMK</sequence>
<evidence type="ECO:0000256" key="2">
    <source>
        <dbReference type="ARBA" id="ARBA00023002"/>
    </source>
</evidence>
<dbReference type="Pfam" id="PF02826">
    <property type="entry name" value="2-Hacid_dh_C"/>
    <property type="match status" value="1"/>
</dbReference>
<dbReference type="SUPFAM" id="SSF51735">
    <property type="entry name" value="NAD(P)-binding Rossmann-fold domains"/>
    <property type="match status" value="1"/>
</dbReference>
<feature type="domain" description="D-isomer specific 2-hydroxyacid dehydrogenase catalytic" evidence="5">
    <location>
        <begin position="17"/>
        <end position="317"/>
    </location>
</feature>
<dbReference type="Proteomes" id="UP000683246">
    <property type="component" value="Chromosome"/>
</dbReference>
<dbReference type="PROSITE" id="PS00671">
    <property type="entry name" value="D_2_HYDROXYACID_DH_3"/>
    <property type="match status" value="1"/>
</dbReference>
<evidence type="ECO:0000313" key="8">
    <source>
        <dbReference type="Proteomes" id="UP000683246"/>
    </source>
</evidence>
<dbReference type="CDD" id="cd12162">
    <property type="entry name" value="2-Hacid_dh_4"/>
    <property type="match status" value="1"/>
</dbReference>